<organism evidence="1 2">
    <name type="scientific">Leucogyrophana mollusca</name>
    <dbReference type="NCBI Taxonomy" id="85980"/>
    <lineage>
        <taxon>Eukaryota</taxon>
        <taxon>Fungi</taxon>
        <taxon>Dikarya</taxon>
        <taxon>Basidiomycota</taxon>
        <taxon>Agaricomycotina</taxon>
        <taxon>Agaricomycetes</taxon>
        <taxon>Agaricomycetidae</taxon>
        <taxon>Boletales</taxon>
        <taxon>Boletales incertae sedis</taxon>
        <taxon>Leucogyrophana</taxon>
    </lineage>
</organism>
<keyword evidence="2" id="KW-1185">Reference proteome</keyword>
<proteinExistence type="predicted"/>
<reference evidence="1" key="1">
    <citation type="journal article" date="2021" name="New Phytol.">
        <title>Evolutionary innovations through gain and loss of genes in the ectomycorrhizal Boletales.</title>
        <authorList>
            <person name="Wu G."/>
            <person name="Miyauchi S."/>
            <person name="Morin E."/>
            <person name="Kuo A."/>
            <person name="Drula E."/>
            <person name="Varga T."/>
            <person name="Kohler A."/>
            <person name="Feng B."/>
            <person name="Cao Y."/>
            <person name="Lipzen A."/>
            <person name="Daum C."/>
            <person name="Hundley H."/>
            <person name="Pangilinan J."/>
            <person name="Johnson J."/>
            <person name="Barry K."/>
            <person name="LaButti K."/>
            <person name="Ng V."/>
            <person name="Ahrendt S."/>
            <person name="Min B."/>
            <person name="Choi I.G."/>
            <person name="Park H."/>
            <person name="Plett J.M."/>
            <person name="Magnuson J."/>
            <person name="Spatafora J.W."/>
            <person name="Nagy L.G."/>
            <person name="Henrissat B."/>
            <person name="Grigoriev I.V."/>
            <person name="Yang Z.L."/>
            <person name="Xu J."/>
            <person name="Martin F.M."/>
        </authorList>
    </citation>
    <scope>NUCLEOTIDE SEQUENCE</scope>
    <source>
        <strain evidence="1">KUC20120723A-06</strain>
    </source>
</reference>
<dbReference type="Proteomes" id="UP000790709">
    <property type="component" value="Unassembled WGS sequence"/>
</dbReference>
<comment type="caution">
    <text evidence="1">The sequence shown here is derived from an EMBL/GenBank/DDBJ whole genome shotgun (WGS) entry which is preliminary data.</text>
</comment>
<dbReference type="EMBL" id="MU266361">
    <property type="protein sequence ID" value="KAH7927801.1"/>
    <property type="molecule type" value="Genomic_DNA"/>
</dbReference>
<sequence length="265" mass="29719">MSLFSWLQTQLSLLLLAVLAAGPVPRHVAFEMDGNRRYARKSGKRVEEGHTAGFYALRRVLEICMRLKVGCVTVYAFSIENFNRSPAEVDALMKLAEEKLREISRHGALLDKYGVRLNVLGNKSLLPPAVQAAVEEAEGLTRHNNKAVLNLCMPYTSRHEITTAVESVVRHGLFSDGANVSKINEQTIDDHLMTSLVGTPPLDIFIRTSGVKRLSGFMQWQCCEHTQIQMIDTYWPDFGLSDLVPILLDYQRKVWTMGRTSAKAS</sequence>
<evidence type="ECO:0000313" key="1">
    <source>
        <dbReference type="EMBL" id="KAH7927801.1"/>
    </source>
</evidence>
<gene>
    <name evidence="1" type="ORF">BV22DRAFT_1193361</name>
</gene>
<protein>
    <submittedName>
        <fullName evidence="1">Di-trans-poly-cis-decaprenylcistransferase</fullName>
    </submittedName>
</protein>
<name>A0ACB8BPF7_9AGAM</name>
<evidence type="ECO:0000313" key="2">
    <source>
        <dbReference type="Proteomes" id="UP000790709"/>
    </source>
</evidence>
<accession>A0ACB8BPF7</accession>